<proteinExistence type="predicted"/>
<keyword evidence="2" id="KW-1185">Reference proteome</keyword>
<protein>
    <submittedName>
        <fullName evidence="1">Uncharacterized protein</fullName>
    </submittedName>
</protein>
<dbReference type="AlphaFoldDB" id="A0A387BJM5"/>
<accession>A0A387BJM5</accession>
<dbReference type="RefSeq" id="WP_120787986.1">
    <property type="nucleotide sequence ID" value="NZ_CP032624.1"/>
</dbReference>
<dbReference type="Proteomes" id="UP000275069">
    <property type="component" value="Chromosome"/>
</dbReference>
<name>A0A387BJM5_9MICO</name>
<gene>
    <name evidence="1" type="ORF">D7I44_02150</name>
</gene>
<dbReference type="KEGG" id="gry:D7I44_02150"/>
<sequence>MWKIQRERERLTGQLKGVDTDLGIGEKAVGAHLALLHDAYALQMAADDENKRRLNQMTFEAIFISDADVTVNEIYEPYDSLYPGQEAFDARIRRSGQGSHPKPREAT</sequence>
<evidence type="ECO:0000313" key="1">
    <source>
        <dbReference type="EMBL" id="AYG02452.1"/>
    </source>
</evidence>
<reference evidence="1 2" key="1">
    <citation type="submission" date="2018-09" db="EMBL/GenBank/DDBJ databases">
        <title>Genome sequencing of strain 2DFW10M-5.</title>
        <authorList>
            <person name="Heo J."/>
            <person name="Kim S.-J."/>
            <person name="Kwon S.-W."/>
        </authorList>
    </citation>
    <scope>NUCLEOTIDE SEQUENCE [LARGE SCALE GENOMIC DNA]</scope>
    <source>
        <strain evidence="1 2">2DFW10M-5</strain>
    </source>
</reference>
<evidence type="ECO:0000313" key="2">
    <source>
        <dbReference type="Proteomes" id="UP000275069"/>
    </source>
</evidence>
<organism evidence="1 2">
    <name type="scientific">Gryllotalpicola protaetiae</name>
    <dbReference type="NCBI Taxonomy" id="2419771"/>
    <lineage>
        <taxon>Bacteria</taxon>
        <taxon>Bacillati</taxon>
        <taxon>Actinomycetota</taxon>
        <taxon>Actinomycetes</taxon>
        <taxon>Micrococcales</taxon>
        <taxon>Microbacteriaceae</taxon>
        <taxon>Gryllotalpicola</taxon>
    </lineage>
</organism>
<dbReference type="EMBL" id="CP032624">
    <property type="protein sequence ID" value="AYG02452.1"/>
    <property type="molecule type" value="Genomic_DNA"/>
</dbReference>